<keyword evidence="1" id="KW-0560">Oxidoreductase</keyword>
<protein>
    <submittedName>
        <fullName evidence="3">FAD-dependent oxidoreductase</fullName>
    </submittedName>
</protein>
<dbReference type="PANTHER" id="PTHR13847:SF287">
    <property type="entry name" value="FAD-DEPENDENT OXIDOREDUCTASE DOMAIN-CONTAINING PROTEIN 1"/>
    <property type="match status" value="1"/>
</dbReference>
<dbReference type="EMBL" id="WUYX01000003">
    <property type="protein sequence ID" value="MXV60535.1"/>
    <property type="molecule type" value="Genomic_DNA"/>
</dbReference>
<keyword evidence="4" id="KW-1185">Reference proteome</keyword>
<dbReference type="AlphaFoldDB" id="A0A6B0VHE3"/>
<evidence type="ECO:0000256" key="1">
    <source>
        <dbReference type="ARBA" id="ARBA00023002"/>
    </source>
</evidence>
<reference evidence="3 4" key="1">
    <citation type="submission" date="2020-01" db="EMBL/GenBank/DDBJ databases">
        <title>Natronorubrum sp. JWXQ-INN 674 isolated from Inner Mongolia Autonomous Region of China.</title>
        <authorList>
            <person name="Xue Q."/>
        </authorList>
    </citation>
    <scope>NUCLEOTIDE SEQUENCE [LARGE SCALE GENOMIC DNA]</scope>
    <source>
        <strain evidence="3 4">JWXQ-INN-674</strain>
    </source>
</reference>
<dbReference type="GO" id="GO:0016491">
    <property type="term" value="F:oxidoreductase activity"/>
    <property type="evidence" value="ECO:0007669"/>
    <property type="project" value="UniProtKB-KW"/>
</dbReference>
<evidence type="ECO:0000313" key="3">
    <source>
        <dbReference type="EMBL" id="MXV60535.1"/>
    </source>
</evidence>
<organism evidence="3 4">
    <name type="scientific">Natronorubrum halalkaliphilum</name>
    <dbReference type="NCBI Taxonomy" id="2691917"/>
    <lineage>
        <taxon>Archaea</taxon>
        <taxon>Methanobacteriati</taxon>
        <taxon>Methanobacteriota</taxon>
        <taxon>Stenosarchaea group</taxon>
        <taxon>Halobacteria</taxon>
        <taxon>Halobacteriales</taxon>
        <taxon>Natrialbaceae</taxon>
        <taxon>Natronorubrum</taxon>
    </lineage>
</organism>
<comment type="caution">
    <text evidence="3">The sequence shown here is derived from an EMBL/GenBank/DDBJ whole genome shotgun (WGS) entry which is preliminary data.</text>
</comment>
<dbReference type="Gene3D" id="3.30.9.10">
    <property type="entry name" value="D-Amino Acid Oxidase, subunit A, domain 2"/>
    <property type="match status" value="1"/>
</dbReference>
<dbReference type="OrthoDB" id="168391at2157"/>
<dbReference type="Gene3D" id="3.50.50.60">
    <property type="entry name" value="FAD/NAD(P)-binding domain"/>
    <property type="match status" value="1"/>
</dbReference>
<dbReference type="PANTHER" id="PTHR13847">
    <property type="entry name" value="SARCOSINE DEHYDROGENASE-RELATED"/>
    <property type="match status" value="1"/>
</dbReference>
<feature type="domain" description="FAD dependent oxidoreductase" evidence="2">
    <location>
        <begin position="7"/>
        <end position="358"/>
    </location>
</feature>
<proteinExistence type="predicted"/>
<gene>
    <name evidence="3" type="ORF">GS429_00310</name>
</gene>
<evidence type="ECO:0000313" key="4">
    <source>
        <dbReference type="Proteomes" id="UP000434101"/>
    </source>
</evidence>
<dbReference type="GO" id="GO:0005737">
    <property type="term" value="C:cytoplasm"/>
    <property type="evidence" value="ECO:0007669"/>
    <property type="project" value="TreeGrafter"/>
</dbReference>
<dbReference type="RefSeq" id="WP_160061577.1">
    <property type="nucleotide sequence ID" value="NZ_WUYX01000003.1"/>
</dbReference>
<dbReference type="SUPFAM" id="SSF51905">
    <property type="entry name" value="FAD/NAD(P)-binding domain"/>
    <property type="match status" value="1"/>
</dbReference>
<accession>A0A6B0VHE3</accession>
<evidence type="ECO:0000259" key="2">
    <source>
        <dbReference type="Pfam" id="PF01266"/>
    </source>
</evidence>
<sequence>MTRETYDVILVGGGIVGISTAYHLSTRTDLDVALFEADRIGGRSTGRSAGGIRQQFATELEVRLAMESVEQFGRFAEETDRVTFSQNGYLLLARTDEEAARLRTNAKRQRQLGLDVRELAPETLTEYVSYLRPDDIVVANYCPTDGVVEPHTVTRWLSDRTREAGATVREQTPVTGVRTNATGETSVIVGNDEISAEHVIVAGGVWSERLFSTMRLSLPVDPTRIQIVVTDHHTEITEDDPFVIDLQRKMFFRPEGGSSLLVSGQHPTADAPADIQSYNKSHDYAFSAAVSEFLLERTTGLEDLQIATGWAGLKGVTPDGLPLVGPVSVDDDEGLIVATGFNGHGFMLAPAIGRALSEYVVEGTWTDLNLEPFSPTRFDR</sequence>
<dbReference type="Pfam" id="PF01266">
    <property type="entry name" value="DAO"/>
    <property type="match status" value="1"/>
</dbReference>
<dbReference type="Proteomes" id="UP000434101">
    <property type="component" value="Unassembled WGS sequence"/>
</dbReference>
<dbReference type="InterPro" id="IPR006076">
    <property type="entry name" value="FAD-dep_OxRdtase"/>
</dbReference>
<name>A0A6B0VHE3_9EURY</name>
<dbReference type="InterPro" id="IPR036188">
    <property type="entry name" value="FAD/NAD-bd_sf"/>
</dbReference>